<dbReference type="PIRSF" id="PIRSF003113">
    <property type="entry name" value="BolA"/>
    <property type="match status" value="1"/>
</dbReference>
<name>A0AAX4P1Z2_9CHLO</name>
<gene>
    <name evidence="2" type="ORF">HKI87_02g17530</name>
</gene>
<evidence type="ECO:0000313" key="2">
    <source>
        <dbReference type="EMBL" id="WZN60224.1"/>
    </source>
</evidence>
<sequence length="104" mass="11307">MAMATTAEKGFIGPVARNIAAKVSQAFACDVLEVENQSHHHAGHTGNPTGAADAETHFKLKIVSSAFEGKKLIERHRMVNELLKEELDTSVHALTMDLKPPPKH</sequence>
<proteinExistence type="inferred from homology"/>
<accession>A0AAX4P1Z2</accession>
<dbReference type="GO" id="GO:0016226">
    <property type="term" value="P:iron-sulfur cluster assembly"/>
    <property type="evidence" value="ECO:0007669"/>
    <property type="project" value="TreeGrafter"/>
</dbReference>
<dbReference type="EMBL" id="CP151502">
    <property type="protein sequence ID" value="WZN60224.1"/>
    <property type="molecule type" value="Genomic_DNA"/>
</dbReference>
<organism evidence="2 3">
    <name type="scientific">Chloropicon roscoffensis</name>
    <dbReference type="NCBI Taxonomy" id="1461544"/>
    <lineage>
        <taxon>Eukaryota</taxon>
        <taxon>Viridiplantae</taxon>
        <taxon>Chlorophyta</taxon>
        <taxon>Chloropicophyceae</taxon>
        <taxon>Chloropicales</taxon>
        <taxon>Chloropicaceae</taxon>
        <taxon>Chloropicon</taxon>
    </lineage>
</organism>
<dbReference type="SUPFAM" id="SSF82657">
    <property type="entry name" value="BolA-like"/>
    <property type="match status" value="1"/>
</dbReference>
<protein>
    <submittedName>
        <fullName evidence="2">BolA-like protein</fullName>
    </submittedName>
</protein>
<dbReference type="PANTHER" id="PTHR46230:SF7">
    <property type="entry name" value="BOLA-LIKE PROTEIN 1"/>
    <property type="match status" value="1"/>
</dbReference>
<evidence type="ECO:0000256" key="1">
    <source>
        <dbReference type="RuleBase" id="RU003860"/>
    </source>
</evidence>
<reference evidence="2 3" key="1">
    <citation type="submission" date="2024-03" db="EMBL/GenBank/DDBJ databases">
        <title>Complete genome sequence of the green alga Chloropicon roscoffensis RCC1871.</title>
        <authorList>
            <person name="Lemieux C."/>
            <person name="Pombert J.-F."/>
            <person name="Otis C."/>
            <person name="Turmel M."/>
        </authorList>
    </citation>
    <scope>NUCLEOTIDE SEQUENCE [LARGE SCALE GENOMIC DNA]</scope>
    <source>
        <strain evidence="2 3">RCC1871</strain>
    </source>
</reference>
<dbReference type="Pfam" id="PF01722">
    <property type="entry name" value="BolA"/>
    <property type="match status" value="1"/>
</dbReference>
<dbReference type="PANTHER" id="PTHR46230">
    <property type="match status" value="1"/>
</dbReference>
<keyword evidence="3" id="KW-1185">Reference proteome</keyword>
<dbReference type="InterPro" id="IPR002634">
    <property type="entry name" value="BolA"/>
</dbReference>
<dbReference type="InterPro" id="IPR036065">
    <property type="entry name" value="BolA-like_sf"/>
</dbReference>
<dbReference type="AlphaFoldDB" id="A0AAX4P1Z2"/>
<comment type="similarity">
    <text evidence="1">Belongs to the BolA/IbaG family.</text>
</comment>
<dbReference type="Gene3D" id="3.30.300.90">
    <property type="entry name" value="BolA-like"/>
    <property type="match status" value="1"/>
</dbReference>
<dbReference type="Proteomes" id="UP001472866">
    <property type="component" value="Chromosome 02"/>
</dbReference>
<evidence type="ECO:0000313" key="3">
    <source>
        <dbReference type="Proteomes" id="UP001472866"/>
    </source>
</evidence>